<dbReference type="CDD" id="cd03341">
    <property type="entry name" value="TCP1_theta"/>
    <property type="match status" value="1"/>
</dbReference>
<dbReference type="NCBIfam" id="TIGR02346">
    <property type="entry name" value="chap_CCT_theta"/>
    <property type="match status" value="1"/>
</dbReference>
<dbReference type="PROSITE" id="PS00751">
    <property type="entry name" value="TCP1_2"/>
    <property type="match status" value="1"/>
</dbReference>
<accession>T1L0D0</accession>
<dbReference type="Proteomes" id="UP000015104">
    <property type="component" value="Unassembled WGS sequence"/>
</dbReference>
<dbReference type="InterPro" id="IPR027413">
    <property type="entry name" value="GROEL-like_equatorial_sf"/>
</dbReference>
<comment type="subunit">
    <text evidence="10">Heterooligomeric complex.</text>
</comment>
<dbReference type="GO" id="GO:0140662">
    <property type="term" value="F:ATP-dependent protein folding chaperone"/>
    <property type="evidence" value="ECO:0007669"/>
    <property type="project" value="InterPro"/>
</dbReference>
<dbReference type="GO" id="GO:0016887">
    <property type="term" value="F:ATP hydrolysis activity"/>
    <property type="evidence" value="ECO:0007669"/>
    <property type="project" value="InterPro"/>
</dbReference>
<keyword evidence="4" id="KW-0963">Cytoplasm</keyword>
<organism evidence="12 13">
    <name type="scientific">Tetranychus urticae</name>
    <name type="common">Two-spotted spider mite</name>
    <dbReference type="NCBI Taxonomy" id="32264"/>
    <lineage>
        <taxon>Eukaryota</taxon>
        <taxon>Metazoa</taxon>
        <taxon>Ecdysozoa</taxon>
        <taxon>Arthropoda</taxon>
        <taxon>Chelicerata</taxon>
        <taxon>Arachnida</taxon>
        <taxon>Acari</taxon>
        <taxon>Acariformes</taxon>
        <taxon>Trombidiformes</taxon>
        <taxon>Prostigmata</taxon>
        <taxon>Eleutherengona</taxon>
        <taxon>Raphignathae</taxon>
        <taxon>Tetranychoidea</taxon>
        <taxon>Tetranychidae</taxon>
        <taxon>Tetranychus</taxon>
    </lineage>
</organism>
<dbReference type="GO" id="GO:0005737">
    <property type="term" value="C:cytoplasm"/>
    <property type="evidence" value="ECO:0007669"/>
    <property type="project" value="UniProtKB-SubCell"/>
</dbReference>
<reference evidence="13" key="1">
    <citation type="submission" date="2011-08" db="EMBL/GenBank/DDBJ databases">
        <authorList>
            <person name="Rombauts S."/>
        </authorList>
    </citation>
    <scope>NUCLEOTIDE SEQUENCE</scope>
    <source>
        <strain evidence="13">London</strain>
    </source>
</reference>
<dbReference type="AlphaFoldDB" id="T1L0D0"/>
<dbReference type="EnsemblMetazoa" id="tetur30g00200.1">
    <property type="protein sequence ID" value="tetur30g00200.1"/>
    <property type="gene ID" value="tetur30g00200"/>
</dbReference>
<dbReference type="PANTHER" id="PTHR11353">
    <property type="entry name" value="CHAPERONIN"/>
    <property type="match status" value="1"/>
</dbReference>
<evidence type="ECO:0000256" key="2">
    <source>
        <dbReference type="ARBA" id="ARBA00008020"/>
    </source>
</evidence>
<dbReference type="InterPro" id="IPR002194">
    <property type="entry name" value="Chaperonin_TCP-1_CS"/>
</dbReference>
<keyword evidence="6 11" id="KW-0067">ATP-binding</keyword>
<evidence type="ECO:0000313" key="13">
    <source>
        <dbReference type="Proteomes" id="UP000015104"/>
    </source>
</evidence>
<reference evidence="12" key="2">
    <citation type="submission" date="2015-06" db="UniProtKB">
        <authorList>
            <consortium name="EnsemblMetazoa"/>
        </authorList>
    </citation>
    <scope>IDENTIFICATION</scope>
</reference>
<dbReference type="STRING" id="32264.T1L0D0"/>
<evidence type="ECO:0000256" key="6">
    <source>
        <dbReference type="ARBA" id="ARBA00022840"/>
    </source>
</evidence>
<evidence type="ECO:0000256" key="3">
    <source>
        <dbReference type="ARBA" id="ARBA00016981"/>
    </source>
</evidence>
<dbReference type="GO" id="GO:0051082">
    <property type="term" value="F:unfolded protein binding"/>
    <property type="evidence" value="ECO:0007669"/>
    <property type="project" value="InterPro"/>
</dbReference>
<evidence type="ECO:0000313" key="12">
    <source>
        <dbReference type="EnsemblMetazoa" id="tetur30g00200.1"/>
    </source>
</evidence>
<gene>
    <name evidence="12" type="primary">107369069</name>
</gene>
<dbReference type="PROSITE" id="PS00750">
    <property type="entry name" value="TCP1_1"/>
    <property type="match status" value="1"/>
</dbReference>
<evidence type="ECO:0000256" key="11">
    <source>
        <dbReference type="RuleBase" id="RU004187"/>
    </source>
</evidence>
<comment type="similarity">
    <text evidence="2 11">Belongs to the TCP-1 chaperonin family.</text>
</comment>
<dbReference type="eggNOG" id="KOG0362">
    <property type="taxonomic scope" value="Eukaryota"/>
</dbReference>
<comment type="subcellular location">
    <subcellularLocation>
        <location evidence="1">Cytoplasm</location>
    </subcellularLocation>
</comment>
<evidence type="ECO:0000256" key="7">
    <source>
        <dbReference type="ARBA" id="ARBA00023186"/>
    </source>
</evidence>
<evidence type="ECO:0000256" key="4">
    <source>
        <dbReference type="ARBA" id="ARBA00022490"/>
    </source>
</evidence>
<sequence length="547" mass="59057">MALPVPRAPGFTSMLKEGAGQLSGVEEAVIRSIEACNEFSRTLKTSYGPRGLNKMVINHLEKLYVTNDAATIVQQLDVQHPAAKILVMASQMIEKEVGDSTNYVIMLAGALLEKAEELIRMGLKPIEIVEGYEMARDAVINEILPNLVVDTVKDFHNLEEVKRGIRTSIASKQFGYEDFLADLIGRACILVMPKSENASFNVDNVRVCKILGSGVTKSELVQGMIFKKSVEGSVTSATDAKVVVYTCPVDVPTTETKGTVLIQTAQELTNFSRGEEVLFEKQIQDIAESGAKVIVSGGKFGDMALHYCNKYGLMAVRLQSKFDVRRLCKTVGAVALPKLQAPKKEELGFCDNVYIDEIGGTSVVVFKQSSAESKISTIVVRGSSDNVMDDIERAIDDGVNTFKALTKDGRLVAGAGASDIEMVVKIASLAETLPGLEQYAVGKFAEALQSIPVAIAENAGIDQEVVTKLFAAHQAGDTSAGIDINSDLPTTLDAVKSKIFDLYLAKYWAIKYAVNAANTVLQVDHIIWAKPAGGPKPRQGGGDWDQD</sequence>
<dbReference type="HOGENOM" id="CLU_008891_4_2_1"/>
<dbReference type="OrthoDB" id="1748577at2759"/>
<dbReference type="EMBL" id="CAEY01000863">
    <property type="status" value="NOT_ANNOTATED_CDS"/>
    <property type="molecule type" value="Genomic_DNA"/>
</dbReference>
<dbReference type="InterPro" id="IPR027409">
    <property type="entry name" value="GroEL-like_apical_dom_sf"/>
</dbReference>
<comment type="function">
    <text evidence="9">Molecular chaperone; assists the folding of proteins upon ATP hydrolysis. Known to play a role, in vitro, in the folding of actin and tubulin. Required for correct subcellular localization of pgl-1.</text>
</comment>
<dbReference type="Gene3D" id="3.50.7.10">
    <property type="entry name" value="GroEL"/>
    <property type="match status" value="1"/>
</dbReference>
<keyword evidence="5 11" id="KW-0547">Nucleotide-binding</keyword>
<dbReference type="Gene3D" id="3.30.260.10">
    <property type="entry name" value="TCP-1-like chaperonin intermediate domain"/>
    <property type="match status" value="1"/>
</dbReference>
<dbReference type="Pfam" id="PF00118">
    <property type="entry name" value="Cpn60_TCP1"/>
    <property type="match status" value="1"/>
</dbReference>
<dbReference type="Gene3D" id="1.10.560.10">
    <property type="entry name" value="GroEL-like equatorial domain"/>
    <property type="match status" value="1"/>
</dbReference>
<dbReference type="InterPro" id="IPR027410">
    <property type="entry name" value="TCP-1-like_intermed_sf"/>
</dbReference>
<dbReference type="SUPFAM" id="SSF52029">
    <property type="entry name" value="GroEL apical domain-like"/>
    <property type="match status" value="1"/>
</dbReference>
<evidence type="ECO:0000256" key="10">
    <source>
        <dbReference type="ARBA" id="ARBA00064252"/>
    </source>
</evidence>
<dbReference type="FunFam" id="3.50.7.10:FF:000008">
    <property type="entry name" value="T-complex protein 1 subunit theta"/>
    <property type="match status" value="1"/>
</dbReference>
<evidence type="ECO:0000256" key="1">
    <source>
        <dbReference type="ARBA" id="ARBA00004496"/>
    </source>
</evidence>
<keyword evidence="7 11" id="KW-0143">Chaperone</keyword>
<dbReference type="InterPro" id="IPR017998">
    <property type="entry name" value="Chaperone_TCP-1"/>
</dbReference>
<protein>
    <recommendedName>
        <fullName evidence="3">T-complex protein 1 subunit theta</fullName>
    </recommendedName>
    <alternativeName>
        <fullName evidence="8">CCT-theta</fullName>
    </alternativeName>
</protein>
<dbReference type="OMA" id="WGLKYAV"/>
<dbReference type="InterPro" id="IPR012721">
    <property type="entry name" value="Chap_CCT_theta"/>
</dbReference>
<dbReference type="KEGG" id="tut:107369069"/>
<keyword evidence="13" id="KW-1185">Reference proteome</keyword>
<evidence type="ECO:0000256" key="9">
    <source>
        <dbReference type="ARBA" id="ARBA00058723"/>
    </source>
</evidence>
<name>T1L0D0_TETUR</name>
<evidence type="ECO:0000256" key="5">
    <source>
        <dbReference type="ARBA" id="ARBA00022741"/>
    </source>
</evidence>
<dbReference type="GO" id="GO:0005524">
    <property type="term" value="F:ATP binding"/>
    <property type="evidence" value="ECO:0007669"/>
    <property type="project" value="UniProtKB-KW"/>
</dbReference>
<dbReference type="InterPro" id="IPR002423">
    <property type="entry name" value="Cpn60/GroEL/TCP-1"/>
</dbReference>
<dbReference type="SUPFAM" id="SSF48592">
    <property type="entry name" value="GroEL equatorial domain-like"/>
    <property type="match status" value="1"/>
</dbReference>
<dbReference type="PRINTS" id="PR00304">
    <property type="entry name" value="TCOMPLEXTCP1"/>
</dbReference>
<dbReference type="SUPFAM" id="SSF54849">
    <property type="entry name" value="GroEL-intermediate domain like"/>
    <property type="match status" value="1"/>
</dbReference>
<evidence type="ECO:0000256" key="8">
    <source>
        <dbReference type="ARBA" id="ARBA00029602"/>
    </source>
</evidence>
<proteinExistence type="inferred from homology"/>